<dbReference type="GO" id="GO:0005634">
    <property type="term" value="C:nucleus"/>
    <property type="evidence" value="ECO:0007669"/>
    <property type="project" value="TreeGrafter"/>
</dbReference>
<feature type="region of interest" description="Disordered" evidence="5">
    <location>
        <begin position="1000"/>
        <end position="1019"/>
    </location>
</feature>
<accession>A0A814A5S5</accession>
<dbReference type="GO" id="GO:0005829">
    <property type="term" value="C:cytosol"/>
    <property type="evidence" value="ECO:0007669"/>
    <property type="project" value="TreeGrafter"/>
</dbReference>
<feature type="compositionally biased region" description="Polar residues" evidence="5">
    <location>
        <begin position="2610"/>
        <end position="2632"/>
    </location>
</feature>
<dbReference type="InterPro" id="IPR018200">
    <property type="entry name" value="USP_CS"/>
</dbReference>
<keyword evidence="1" id="KW-0645">Protease</keyword>
<dbReference type="EMBL" id="CAJNOM010000046">
    <property type="protein sequence ID" value="CAF0909283.1"/>
    <property type="molecule type" value="Genomic_DNA"/>
</dbReference>
<reference evidence="8" key="1">
    <citation type="submission" date="2021-02" db="EMBL/GenBank/DDBJ databases">
        <authorList>
            <person name="Nowell W R."/>
        </authorList>
    </citation>
    <scope>NUCLEOTIDE SEQUENCE</scope>
</reference>
<dbReference type="InterPro" id="IPR038765">
    <property type="entry name" value="Papain-like_cys_pep_sf"/>
</dbReference>
<protein>
    <recommendedName>
        <fullName evidence="6">USP domain-containing protein</fullName>
    </recommendedName>
</protein>
<dbReference type="Pfam" id="PF25010">
    <property type="entry name" value="ARM_UBP24_USP9X-Y"/>
    <property type="match status" value="1"/>
</dbReference>
<dbReference type="GO" id="GO:0016579">
    <property type="term" value="P:protein deubiquitination"/>
    <property type="evidence" value="ECO:0007669"/>
    <property type="project" value="InterPro"/>
</dbReference>
<dbReference type="InterPro" id="IPR056850">
    <property type="entry name" value="ARM_UBP34_24_USP9X_Y"/>
</dbReference>
<name>A0A814A5S5_9BILA</name>
<dbReference type="Gene3D" id="1.10.8.10">
    <property type="entry name" value="DNA helicase RuvA subunit, C-terminal domain"/>
    <property type="match status" value="1"/>
</dbReference>
<dbReference type="Gene3D" id="3.90.70.10">
    <property type="entry name" value="Cysteine proteinases"/>
    <property type="match status" value="1"/>
</dbReference>
<dbReference type="Proteomes" id="UP000663832">
    <property type="component" value="Unassembled WGS sequence"/>
</dbReference>
<feature type="region of interest" description="Disordered" evidence="5">
    <location>
        <begin position="55"/>
        <end position="78"/>
    </location>
</feature>
<comment type="caution">
    <text evidence="8">The sequence shown here is derived from an EMBL/GenBank/DDBJ whole genome shotgun (WGS) entry which is preliminary data.</text>
</comment>
<feature type="domain" description="USP" evidence="6">
    <location>
        <begin position="1693"/>
        <end position="2082"/>
    </location>
</feature>
<evidence type="ECO:0000256" key="3">
    <source>
        <dbReference type="ARBA" id="ARBA00022801"/>
    </source>
</evidence>
<dbReference type="PROSITE" id="PS50235">
    <property type="entry name" value="USP_3"/>
    <property type="match status" value="1"/>
</dbReference>
<dbReference type="InterPro" id="IPR001394">
    <property type="entry name" value="Peptidase_C19_UCH"/>
</dbReference>
<dbReference type="PANTHER" id="PTHR24006">
    <property type="entry name" value="UBIQUITIN CARBOXYL-TERMINAL HYDROLASE"/>
    <property type="match status" value="1"/>
</dbReference>
<dbReference type="PROSITE" id="PS00972">
    <property type="entry name" value="USP_1"/>
    <property type="match status" value="1"/>
</dbReference>
<dbReference type="Proteomes" id="UP000663877">
    <property type="component" value="Unassembled WGS sequence"/>
</dbReference>
<feature type="region of interest" description="Disordered" evidence="5">
    <location>
        <begin position="2610"/>
        <end position="2639"/>
    </location>
</feature>
<dbReference type="GO" id="GO:0006508">
    <property type="term" value="P:proteolysis"/>
    <property type="evidence" value="ECO:0007669"/>
    <property type="project" value="UniProtKB-KW"/>
</dbReference>
<evidence type="ECO:0000256" key="4">
    <source>
        <dbReference type="SAM" id="Coils"/>
    </source>
</evidence>
<feature type="compositionally biased region" description="Polar residues" evidence="5">
    <location>
        <begin position="67"/>
        <end position="78"/>
    </location>
</feature>
<evidence type="ECO:0000256" key="2">
    <source>
        <dbReference type="ARBA" id="ARBA00022786"/>
    </source>
</evidence>
<evidence type="ECO:0000259" key="6">
    <source>
        <dbReference type="PROSITE" id="PS50235"/>
    </source>
</evidence>
<keyword evidence="4" id="KW-0175">Coiled coil</keyword>
<feature type="compositionally biased region" description="Polar residues" evidence="5">
    <location>
        <begin position="1944"/>
        <end position="1960"/>
    </location>
</feature>
<dbReference type="PROSITE" id="PS00973">
    <property type="entry name" value="USP_2"/>
    <property type="match status" value="1"/>
</dbReference>
<feature type="compositionally biased region" description="Low complexity" evidence="5">
    <location>
        <begin position="1004"/>
        <end position="1019"/>
    </location>
</feature>
<evidence type="ECO:0000256" key="5">
    <source>
        <dbReference type="SAM" id="MobiDB-lite"/>
    </source>
</evidence>
<evidence type="ECO:0000313" key="8">
    <source>
        <dbReference type="EMBL" id="CAF0909283.1"/>
    </source>
</evidence>
<proteinExistence type="predicted"/>
<evidence type="ECO:0000313" key="9">
    <source>
        <dbReference type="Proteomes" id="UP000663832"/>
    </source>
</evidence>
<dbReference type="Pfam" id="PF00443">
    <property type="entry name" value="UCH"/>
    <property type="match status" value="1"/>
</dbReference>
<gene>
    <name evidence="7" type="ORF">BJG266_LOCUS680</name>
    <name evidence="8" type="ORF">QVE165_LOCUS9912</name>
</gene>
<keyword evidence="9" id="KW-1185">Reference proteome</keyword>
<dbReference type="FunFam" id="3.90.70.10:FF:000022">
    <property type="entry name" value="Ubiquitin carboxyl-terminal hydrolase 24"/>
    <property type="match status" value="1"/>
</dbReference>
<dbReference type="EMBL" id="CAJNOI010000002">
    <property type="protein sequence ID" value="CAF0725311.1"/>
    <property type="molecule type" value="Genomic_DNA"/>
</dbReference>
<dbReference type="GO" id="GO:0004843">
    <property type="term" value="F:cysteine-type deubiquitinase activity"/>
    <property type="evidence" value="ECO:0007669"/>
    <property type="project" value="InterPro"/>
</dbReference>
<sequence length="2639" mass="305721">MGFIDRDLNRRILTKANNDIGEAITILTTTNYFNDDVQIPVETTTSTFIGPLSKEQLEQQQQQQQQAVPSNENTNGSHSVISTELTINSFDSFTTNAFLDLETKVYGDSWSIPYKREEALGQCLLSATKLALTGTADQDKHCLKFMENLIPEAFRKLQCSYHVNNWAMEIQLGVFDMVELVVDLISARLAYSPVPVKLLETLTILFDYDSVFQRKHKSKTYDRSLYDKQLGDRTLASPPSVSAFSVYNRNETYGWLCQIINRFVYKDGLTNLKQQFQNEKPLTALEYNALLSPFVNCMDYISLDKYRQLFGEHIDQALEYIINLKDEDFKAKSANSIFELLTTLRNICAAAWHNRLEQVEQLHLNLLLKMIALSNFNAKMNSLKELAKIIENSTSNIQNMSKTSIRREVISDWIIENSILSKALEGNIDQNQYVDKVRTLLDFIATKISKEEIETIWKMQHGRSLVAVDHLFTLIASAAAKFNLQQLDYLIEFIYDSWKIETILIQEKLIELLGAIGRECQKESAARVLEILWDMAHEEHLSRSMLDHILYCHLRIFSEGRSPYDILKRDYCLKCMNDLQRKQGWLAPAIKHLYDLLRHDSTNTFKRTDQDLISVLVQNHDLISALIQSLSTCQLDVWNKTDGHVTIDTLVDGRYTHEESTRNHLDLLSFLLKKGNLFLILKRSEELWDTLITNKHVNSFDHELGLNWFITCLEDLNRESQKALFEERVSKLDPIHLSPKGYACFKLYFERCESERGNSTSRFNYNPNTSTSINNEMLEYYGINELWNIILCVSDDNLANEATRFLLDLYYLKQPNRTRRLTATSLHEYFLKEVYTRLSYLLNNAIPPSTVLTKEMEQFYNSLKAYGEQLITIPTPTITESQLSNSDEIDHTLWLQKIERLLMITEEYIHIVEHEHSPTAHITSFYGLEYQIKITLDEIGKTISSYDIVTVHSNDTLEMLRIRLGEFYKVLSHDIHISIQNTRPLPPSYDHIGMNSNPIALPYSSNNQSNTNNNNNNNSNNNSVLGAWLNSKYLYQVHIVPGTTVYIKILGGTSNQPIKSVSTEPKRIYLNDSLSLSSLRNKNTNINPNDDLARSIPSNMMVENSKIYDVLYTLSYLNNKNIHQRIRNLLCLIPSDTRTHDFLDYISIRAVNVCTTERRQSTENSNNINPRQAIEHVFDINNCSFIQLLYNLEILSSKILPLSTNNGIQESSKLFRQDFIEQSGVDFLFQLLNSLTDFISNEYQYTLCQEMIIYILQLIQLLVCGNNINHSIDNILSSSTTSTQISPLSSLLQMSQTVNDNMNETTIDLDFQGTVENLQFDTFVEQIKQLIFLCWAAAAGNIKLHGQNLTIKEEVKLDRYTLLQQINTNVINRNNSKNSLSNDSSTDNNIQQTVQFGICVKKESILPLDSEIAEKIIEIITFCFEKRPEFIATFLIQSFFADYLLEILIGTTSRQVRQCALHNINRLCKIETSTYDIRSIIHQILLKARLPLWSSSSSGIRNSNQKILTQSIEYFDLRCQLTENLTIEKQEILNINAKQLLKDEFTWLSTYTVSLTSNELRIIDNILFLGHLKFIRTLLTCENIDKNEFGQDFIRLLIDQFLFPASKRMSLSIVPSNNENDTHDDYACEPKCSTSESRLAAYDVLVELVRHCQQNLKLVIEDLIDLHHRPLLEKQTEWEFMPQVNPRASCGLVGLQNGGATCYMNSILQQLYMLPQISEHILSVHDDGENSNGKVNKTDGEPSLFYQLQQVFGHLMESKLQYYSPESLWKVFRLWGQEINVREQQDAFDFFTAMTDQIDEYLKSIKQEEIFHKQFEGIFCNQMICTNGCRHRYEGEEKFMALNVAVKVDSLNESLNQFVKGEVLDGTNAYFCAKCQEKRTTIKRLCIKKLPPLLCIQMKRFGFDWENNRALKFDDYFKFPLILNMEPYTVDGVNKRESFVEQDSPVTSTDTNLNNDILINSSKTSTTDDKPSLSRTSSSLNNPLNTMSSINYELIGIVIHSGQANAGHYYSFIKDTRCRYSNNTNQWYRFNDTSVEEIQLTEQMLEEECFGGTFRVQKDNHNNSNEERTRFWNAYILIYQCIEPSKLLPPPSNFNRLSSRNHHISRRNQRDSLSQLADLVVQSEHNDLFQIKKSLIPSRVLACVKDENLEFLKNRDTYCEDYFRFIYNLSNICFDEIIYETNNIQSTNMNISSYKLCTKLALNFLFNTHLRTHRRLRKNTLDDWVQLLSRLFQKNSLSCKIFYDLLFENEENRLKLYLLDCPIYEIRQIFERICENILQSSYIHDDQMKNIELFIEQLIILLDKSVVEQIKHSQAYFELIYSYANMNQISIEYLIKLNTFPRLMKFLLGDYIDNRRWNSGQAKEFGIIHEIISIITLHVYSMNKNSSAEYLEIQNEINIYTSGQWTNRYLKEICYAFQEVSTTQLVQTLKLMETLAKDNEQFSEQLIRNILLSISQAHTNDLKSLFKLLNNILLIEDSFQTKRLQLAFEGNSELNTKDSSQNFNGLYSLIQTSIETEQRRAYQTVKFLITLSNKNSVCREYFSSTATQWEAAINWLKQQMQTSWQLSPSQNISNEDNDARSFQRTRSAQFTLEQAQSLLQLKTAIPSGNIHNDSLANESMESTDNHSQSLSQLACIETE</sequence>
<organism evidence="8 9">
    <name type="scientific">Adineta steineri</name>
    <dbReference type="NCBI Taxonomy" id="433720"/>
    <lineage>
        <taxon>Eukaryota</taxon>
        <taxon>Metazoa</taxon>
        <taxon>Spiralia</taxon>
        <taxon>Gnathifera</taxon>
        <taxon>Rotifera</taxon>
        <taxon>Eurotatoria</taxon>
        <taxon>Bdelloidea</taxon>
        <taxon>Adinetida</taxon>
        <taxon>Adinetidae</taxon>
        <taxon>Adineta</taxon>
    </lineage>
</organism>
<keyword evidence="2" id="KW-0833">Ubl conjugation pathway</keyword>
<dbReference type="SUPFAM" id="SSF54001">
    <property type="entry name" value="Cysteine proteinases"/>
    <property type="match status" value="1"/>
</dbReference>
<evidence type="ECO:0000313" key="7">
    <source>
        <dbReference type="EMBL" id="CAF0725311.1"/>
    </source>
</evidence>
<dbReference type="InterPro" id="IPR028889">
    <property type="entry name" value="USP"/>
</dbReference>
<keyword evidence="3" id="KW-0378">Hydrolase</keyword>
<dbReference type="PANTHER" id="PTHR24006:SF943">
    <property type="entry name" value="UBIQUITIN CARBOXYL-TERMINAL HYDROLASE PUF"/>
    <property type="match status" value="1"/>
</dbReference>
<dbReference type="InterPro" id="IPR050164">
    <property type="entry name" value="Peptidase_C19"/>
</dbReference>
<feature type="coiled-coil region" evidence="4">
    <location>
        <begin position="373"/>
        <end position="403"/>
    </location>
</feature>
<feature type="region of interest" description="Disordered" evidence="5">
    <location>
        <begin position="1942"/>
        <end position="1980"/>
    </location>
</feature>
<evidence type="ECO:0000256" key="1">
    <source>
        <dbReference type="ARBA" id="ARBA00022670"/>
    </source>
</evidence>
<dbReference type="OrthoDB" id="289038at2759"/>